<dbReference type="Proteomes" id="UP000735302">
    <property type="component" value="Unassembled WGS sequence"/>
</dbReference>
<keyword evidence="2" id="KW-1185">Reference proteome</keyword>
<evidence type="ECO:0000313" key="2">
    <source>
        <dbReference type="Proteomes" id="UP000735302"/>
    </source>
</evidence>
<protein>
    <submittedName>
        <fullName evidence="1">Uncharacterized protein</fullName>
    </submittedName>
</protein>
<accession>A0AAV3Z9B0</accession>
<gene>
    <name evidence="1" type="ORF">PoB_001749900</name>
</gene>
<reference evidence="1 2" key="1">
    <citation type="journal article" date="2021" name="Elife">
        <title>Chloroplast acquisition without the gene transfer in kleptoplastic sea slugs, Plakobranchus ocellatus.</title>
        <authorList>
            <person name="Maeda T."/>
            <person name="Takahashi S."/>
            <person name="Yoshida T."/>
            <person name="Shimamura S."/>
            <person name="Takaki Y."/>
            <person name="Nagai Y."/>
            <person name="Toyoda A."/>
            <person name="Suzuki Y."/>
            <person name="Arimoto A."/>
            <person name="Ishii H."/>
            <person name="Satoh N."/>
            <person name="Nishiyama T."/>
            <person name="Hasebe M."/>
            <person name="Maruyama T."/>
            <person name="Minagawa J."/>
            <person name="Obokata J."/>
            <person name="Shigenobu S."/>
        </authorList>
    </citation>
    <scope>NUCLEOTIDE SEQUENCE [LARGE SCALE GENOMIC DNA]</scope>
</reference>
<evidence type="ECO:0000313" key="1">
    <source>
        <dbReference type="EMBL" id="GFN90993.1"/>
    </source>
</evidence>
<organism evidence="1 2">
    <name type="scientific">Plakobranchus ocellatus</name>
    <dbReference type="NCBI Taxonomy" id="259542"/>
    <lineage>
        <taxon>Eukaryota</taxon>
        <taxon>Metazoa</taxon>
        <taxon>Spiralia</taxon>
        <taxon>Lophotrochozoa</taxon>
        <taxon>Mollusca</taxon>
        <taxon>Gastropoda</taxon>
        <taxon>Heterobranchia</taxon>
        <taxon>Euthyneura</taxon>
        <taxon>Panpulmonata</taxon>
        <taxon>Sacoglossa</taxon>
        <taxon>Placobranchoidea</taxon>
        <taxon>Plakobranchidae</taxon>
        <taxon>Plakobranchus</taxon>
    </lineage>
</organism>
<dbReference type="AlphaFoldDB" id="A0AAV3Z9B0"/>
<dbReference type="EMBL" id="BLXT01002074">
    <property type="protein sequence ID" value="GFN90993.1"/>
    <property type="molecule type" value="Genomic_DNA"/>
</dbReference>
<proteinExistence type="predicted"/>
<sequence length="114" mass="12820">MHGDKDDDDNDDEYVPCGDCAYDFNYDIADKEYDSFARGGYLTVVQYDSFARGGSLTVVQYDSSLTVVQYDSSLTVVQYDSFALRSLVIFANFHKRESAAQNYTSSLRPDGKFA</sequence>
<comment type="caution">
    <text evidence="1">The sequence shown here is derived from an EMBL/GenBank/DDBJ whole genome shotgun (WGS) entry which is preliminary data.</text>
</comment>
<name>A0AAV3Z9B0_9GAST</name>